<feature type="domain" description="Fe-containing alcohol dehydrogenase-like C-terminal" evidence="5">
    <location>
        <begin position="186"/>
        <end position="384"/>
    </location>
</feature>
<feature type="domain" description="Alcohol dehydrogenase iron-type/glycerol dehydrogenase GldA" evidence="4">
    <location>
        <begin position="9"/>
        <end position="175"/>
    </location>
</feature>
<dbReference type="PANTHER" id="PTHR43633">
    <property type="entry name" value="ALCOHOL DEHYDROGENASE YQHD"/>
    <property type="match status" value="1"/>
</dbReference>
<gene>
    <name evidence="6" type="ORF">AYY17_11740</name>
</gene>
<dbReference type="Pfam" id="PF00465">
    <property type="entry name" value="Fe-ADH"/>
    <property type="match status" value="1"/>
</dbReference>
<dbReference type="GO" id="GO:0008106">
    <property type="term" value="F:alcohol dehydrogenase (NADP+) activity"/>
    <property type="evidence" value="ECO:0007669"/>
    <property type="project" value="TreeGrafter"/>
</dbReference>
<comment type="caution">
    <text evidence="6">The sequence shown here is derived from an EMBL/GenBank/DDBJ whole genome shotgun (WGS) entry which is preliminary data.</text>
</comment>
<dbReference type="EMBL" id="LZEX01000044">
    <property type="protein sequence ID" value="OBU02961.1"/>
    <property type="molecule type" value="Genomic_DNA"/>
</dbReference>
<sequence>MNNFTLYTPTKIRFGKGQIAKLSSEIPKDAKVLMLYGGGSIKRNGVYEQVIGALDGYDLHEFSGIEPNPAYETLIKAVAYIRENGINYLLAVGGGSVIDGTKFIAAAVDYPGDPWKIVTNGGQDIRSALPISCVLTLPATGSETNCFSVVSRRETGDKQSFGNPLVHPKCAILDPQTTFTLPPRQTANGVVDAFIHTLEQYLTYPVNAKIQDRFAEGILLTLIEEGPKVLANPDDYDSRANVMWAATQALSGLIGAGVPQDWATHALGHEITALHGLDHAQTLAIVLPALLHEKRKTKREKLLQYAEHIWHLTDGSEESRIECAIEATRVFFEEMGVKTRFSDYQIDDSGIPQLVAKLIEHGQTALGEQQDITPQVSERIYRAAV</sequence>
<evidence type="ECO:0000256" key="1">
    <source>
        <dbReference type="ARBA" id="ARBA00001962"/>
    </source>
</evidence>
<dbReference type="InterPro" id="IPR018211">
    <property type="entry name" value="ADH_Fe_CS"/>
</dbReference>
<dbReference type="SUPFAM" id="SSF56796">
    <property type="entry name" value="Dehydroquinate synthase-like"/>
    <property type="match status" value="1"/>
</dbReference>
<organism evidence="6 7">
    <name type="scientific">Morganella psychrotolerans</name>
    <dbReference type="NCBI Taxonomy" id="368603"/>
    <lineage>
        <taxon>Bacteria</taxon>
        <taxon>Pseudomonadati</taxon>
        <taxon>Pseudomonadota</taxon>
        <taxon>Gammaproteobacteria</taxon>
        <taxon>Enterobacterales</taxon>
        <taxon>Morganellaceae</taxon>
        <taxon>Morganella</taxon>
    </lineage>
</organism>
<dbReference type="STRING" id="368603.AYY16_15065"/>
<dbReference type="InterPro" id="IPR001670">
    <property type="entry name" value="ADH_Fe/GldA"/>
</dbReference>
<dbReference type="AlphaFoldDB" id="A0A1B8H1M4"/>
<dbReference type="PANTHER" id="PTHR43633:SF1">
    <property type="entry name" value="ALCOHOL DEHYDROGENASE YQHD"/>
    <property type="match status" value="1"/>
</dbReference>
<dbReference type="InterPro" id="IPR044731">
    <property type="entry name" value="BDH-like"/>
</dbReference>
<proteinExistence type="inferred from homology"/>
<dbReference type="GO" id="GO:0046872">
    <property type="term" value="F:metal ion binding"/>
    <property type="evidence" value="ECO:0007669"/>
    <property type="project" value="InterPro"/>
</dbReference>
<dbReference type="GO" id="GO:0005829">
    <property type="term" value="C:cytosol"/>
    <property type="evidence" value="ECO:0007669"/>
    <property type="project" value="TreeGrafter"/>
</dbReference>
<dbReference type="GO" id="GO:1990002">
    <property type="term" value="F:methylglyoxal reductase (NADPH) (acetol producing) activity"/>
    <property type="evidence" value="ECO:0007669"/>
    <property type="project" value="TreeGrafter"/>
</dbReference>
<keyword evidence="3" id="KW-0560">Oxidoreductase</keyword>
<comment type="similarity">
    <text evidence="2">Belongs to the iron-containing alcohol dehydrogenase family.</text>
</comment>
<evidence type="ECO:0000256" key="3">
    <source>
        <dbReference type="ARBA" id="ARBA00023002"/>
    </source>
</evidence>
<protein>
    <submittedName>
        <fullName evidence="6">Aldehyde reductase</fullName>
    </submittedName>
</protein>
<dbReference type="FunFam" id="3.40.50.1970:FF:000003">
    <property type="entry name" value="Alcohol dehydrogenase, iron-containing"/>
    <property type="match status" value="1"/>
</dbReference>
<name>A0A1B8H1M4_9GAMM</name>
<dbReference type="InterPro" id="IPR056798">
    <property type="entry name" value="ADH_Fe_C"/>
</dbReference>
<dbReference type="GO" id="GO:1990362">
    <property type="term" value="F:butanol dehydrogenase (NAD+) activity"/>
    <property type="evidence" value="ECO:0007669"/>
    <property type="project" value="InterPro"/>
</dbReference>
<dbReference type="PROSITE" id="PS00060">
    <property type="entry name" value="ADH_IRON_2"/>
    <property type="match status" value="1"/>
</dbReference>
<comment type="cofactor">
    <cofactor evidence="1">
        <name>Fe cation</name>
        <dbReference type="ChEBI" id="CHEBI:24875"/>
    </cofactor>
</comment>
<dbReference type="PROSITE" id="PS00913">
    <property type="entry name" value="ADH_IRON_1"/>
    <property type="match status" value="1"/>
</dbReference>
<dbReference type="Gene3D" id="1.20.1090.10">
    <property type="entry name" value="Dehydroquinate synthase-like - alpha domain"/>
    <property type="match status" value="1"/>
</dbReference>
<dbReference type="RefSeq" id="WP_067426217.1">
    <property type="nucleotide sequence ID" value="NZ_LZEX01000044.1"/>
</dbReference>
<reference evidence="6 7" key="1">
    <citation type="submission" date="2016-06" db="EMBL/GenBank/DDBJ databases">
        <authorList>
            <person name="Kjaerup R.B."/>
            <person name="Dalgaard T.S."/>
            <person name="Juul-Madsen H.R."/>
        </authorList>
    </citation>
    <scope>NUCLEOTIDE SEQUENCE [LARGE SCALE GENOMIC DNA]</scope>
    <source>
        <strain evidence="6 7">GCSL-Mp3</strain>
    </source>
</reference>
<dbReference type="Proteomes" id="UP000092247">
    <property type="component" value="Unassembled WGS sequence"/>
</dbReference>
<dbReference type="NCBIfam" id="NF011717">
    <property type="entry name" value="PRK15138.1"/>
    <property type="match status" value="1"/>
</dbReference>
<evidence type="ECO:0000259" key="4">
    <source>
        <dbReference type="Pfam" id="PF00465"/>
    </source>
</evidence>
<dbReference type="Pfam" id="PF25137">
    <property type="entry name" value="ADH_Fe_C"/>
    <property type="match status" value="1"/>
</dbReference>
<evidence type="ECO:0000313" key="7">
    <source>
        <dbReference type="Proteomes" id="UP000092247"/>
    </source>
</evidence>
<dbReference type="FunFam" id="1.20.1090.10:FF:000005">
    <property type="entry name" value="Alcohol dehydrogenase YqhD"/>
    <property type="match status" value="1"/>
</dbReference>
<evidence type="ECO:0000256" key="2">
    <source>
        <dbReference type="ARBA" id="ARBA00007358"/>
    </source>
</evidence>
<accession>A0A1B8H1M4</accession>
<evidence type="ECO:0000313" key="6">
    <source>
        <dbReference type="EMBL" id="OBU02961.1"/>
    </source>
</evidence>
<evidence type="ECO:0000259" key="5">
    <source>
        <dbReference type="Pfam" id="PF25137"/>
    </source>
</evidence>
<dbReference type="CDD" id="cd08187">
    <property type="entry name" value="BDH"/>
    <property type="match status" value="1"/>
</dbReference>
<dbReference type="Gene3D" id="3.40.50.1970">
    <property type="match status" value="1"/>
</dbReference>